<comment type="caution">
    <text evidence="1">The sequence shown here is derived from an EMBL/GenBank/DDBJ whole genome shotgun (WGS) entry which is preliminary data.</text>
</comment>
<protein>
    <submittedName>
        <fullName evidence="1">Uncharacterized protein</fullName>
    </submittedName>
</protein>
<dbReference type="Proteomes" id="UP001234297">
    <property type="component" value="Chromosome 3"/>
</dbReference>
<name>A0ACC2LQ44_PERAE</name>
<organism evidence="1 2">
    <name type="scientific">Persea americana</name>
    <name type="common">Avocado</name>
    <dbReference type="NCBI Taxonomy" id="3435"/>
    <lineage>
        <taxon>Eukaryota</taxon>
        <taxon>Viridiplantae</taxon>
        <taxon>Streptophyta</taxon>
        <taxon>Embryophyta</taxon>
        <taxon>Tracheophyta</taxon>
        <taxon>Spermatophyta</taxon>
        <taxon>Magnoliopsida</taxon>
        <taxon>Magnoliidae</taxon>
        <taxon>Laurales</taxon>
        <taxon>Lauraceae</taxon>
        <taxon>Persea</taxon>
    </lineage>
</organism>
<dbReference type="EMBL" id="CM056811">
    <property type="protein sequence ID" value="KAJ8635547.1"/>
    <property type="molecule type" value="Genomic_DNA"/>
</dbReference>
<gene>
    <name evidence="1" type="ORF">MRB53_009814</name>
</gene>
<sequence length="84" mass="9333">MTPEFSIWESVLERGDKEGCRKQWQTLKCAEREPRKANERGRGGAGGGGGEEKVPVAMGMDNGQFGVESNGGWPEYELLKFKRT</sequence>
<evidence type="ECO:0000313" key="1">
    <source>
        <dbReference type="EMBL" id="KAJ8635547.1"/>
    </source>
</evidence>
<reference evidence="1 2" key="1">
    <citation type="journal article" date="2022" name="Hortic Res">
        <title>A haplotype resolved chromosomal level avocado genome allows analysis of novel avocado genes.</title>
        <authorList>
            <person name="Nath O."/>
            <person name="Fletcher S.J."/>
            <person name="Hayward A."/>
            <person name="Shaw L.M."/>
            <person name="Masouleh A.K."/>
            <person name="Furtado A."/>
            <person name="Henry R.J."/>
            <person name="Mitter N."/>
        </authorList>
    </citation>
    <scope>NUCLEOTIDE SEQUENCE [LARGE SCALE GENOMIC DNA]</scope>
    <source>
        <strain evidence="2">cv. Hass</strain>
    </source>
</reference>
<proteinExistence type="predicted"/>
<keyword evidence="2" id="KW-1185">Reference proteome</keyword>
<evidence type="ECO:0000313" key="2">
    <source>
        <dbReference type="Proteomes" id="UP001234297"/>
    </source>
</evidence>
<accession>A0ACC2LQ44</accession>